<evidence type="ECO:0000256" key="6">
    <source>
        <dbReference type="ARBA" id="ARBA00022989"/>
    </source>
</evidence>
<dbReference type="PANTHER" id="PTHR34975">
    <property type="entry name" value="SPORE GERMINATION PROTEIN A2"/>
    <property type="match status" value="1"/>
</dbReference>
<comment type="subcellular location">
    <subcellularLocation>
        <location evidence="1">Membrane</location>
        <topology evidence="1">Multi-pass membrane protein</topology>
    </subcellularLocation>
</comment>
<evidence type="ECO:0000256" key="3">
    <source>
        <dbReference type="ARBA" id="ARBA00022448"/>
    </source>
</evidence>
<reference evidence="9 10" key="1">
    <citation type="submission" date="2017-09" db="EMBL/GenBank/DDBJ databases">
        <title>FDA dAtabase for Regulatory Grade micrObial Sequences (FDA-ARGOS): Supporting development and validation of Infectious Disease Dx tests.</title>
        <authorList>
            <person name="Kerrigan L."/>
            <person name="Long C."/>
            <person name="Tallon L.J."/>
            <person name="Sadzewicz L."/>
            <person name="Ott S."/>
            <person name="Zhao X."/>
            <person name="Nagaraj S."/>
            <person name="Vavikolanu K."/>
            <person name="Aluvathingal J."/>
            <person name="Nadendla S."/>
            <person name="Sichtig H."/>
        </authorList>
    </citation>
    <scope>NUCLEOTIDE SEQUENCE [LARGE SCALE GENOMIC DNA]</scope>
    <source>
        <strain evidence="9 10">FDAARGOS_423</strain>
    </source>
</reference>
<protein>
    <submittedName>
        <fullName evidence="9">Spore gernimation protein</fullName>
    </submittedName>
</protein>
<dbReference type="RefSeq" id="WP_098926961.1">
    <property type="nucleotide sequence ID" value="NZ_CBCRVC010000009.1"/>
</dbReference>
<evidence type="ECO:0000256" key="4">
    <source>
        <dbReference type="ARBA" id="ARBA00022544"/>
    </source>
</evidence>
<dbReference type="NCBIfam" id="TIGR00912">
    <property type="entry name" value="2A0309"/>
    <property type="match status" value="1"/>
</dbReference>
<evidence type="ECO:0000256" key="2">
    <source>
        <dbReference type="ARBA" id="ARBA00007998"/>
    </source>
</evidence>
<evidence type="ECO:0000313" key="9">
    <source>
        <dbReference type="EMBL" id="PHG99373.1"/>
    </source>
</evidence>
<sequence length="377" mass="42378">MANNRNDVLSTSQTTLMVAGSMIGIGILSLPANLTKVAHNDGWIGVIIGSLYPFYMVLCALIIFKDSSYQNTNIVEISKIYFGRFFGNLLAFIFTLQFLAYIIVTTGNISNMLRVYLVLFLEQYKLAIPILLISVYTASKGIGALGRINEVIFYASIPLILLTALALKQGNILNIKPILGTPILTILKASIEPVYSFVGIEIIFLIVPLMKDKTKIKSSFLKATVIIVFLYIWLSFVSIYYLGADIAKNLYCPTLSIAETISIPGISNFKFVFMFLWSSIIFKTIANQNYFFYYSLSSIFKKINSNILYLLVFLFAAISVSRLDSFIFLKKINEGISIFYLIFNLIFITTITAIKIIKNGGKNEKTNAKDNENFREE</sequence>
<dbReference type="Proteomes" id="UP000223854">
    <property type="component" value="Unassembled WGS sequence"/>
</dbReference>
<dbReference type="PANTHER" id="PTHR34975:SF2">
    <property type="entry name" value="SPORE GERMINATION PROTEIN A2"/>
    <property type="match status" value="1"/>
</dbReference>
<feature type="transmembrane region" description="Helical" evidence="8">
    <location>
        <begin position="335"/>
        <end position="357"/>
    </location>
</feature>
<feature type="transmembrane region" description="Helical" evidence="8">
    <location>
        <begin position="223"/>
        <end position="243"/>
    </location>
</feature>
<comment type="caution">
    <text evidence="9">The sequence shown here is derived from an EMBL/GenBank/DDBJ whole genome shotgun (WGS) entry which is preliminary data.</text>
</comment>
<feature type="transmembrane region" description="Helical" evidence="8">
    <location>
        <begin position="151"/>
        <end position="173"/>
    </location>
</feature>
<keyword evidence="6 8" id="KW-1133">Transmembrane helix</keyword>
<evidence type="ECO:0000313" key="10">
    <source>
        <dbReference type="Proteomes" id="UP000223854"/>
    </source>
</evidence>
<feature type="transmembrane region" description="Helical" evidence="8">
    <location>
        <begin position="42"/>
        <end position="64"/>
    </location>
</feature>
<dbReference type="Pfam" id="PF03845">
    <property type="entry name" value="Spore_permease"/>
    <property type="match status" value="1"/>
</dbReference>
<name>A0ABX4K3N9_CLOSG</name>
<dbReference type="Gene3D" id="1.20.1740.10">
    <property type="entry name" value="Amino acid/polyamine transporter I"/>
    <property type="match status" value="1"/>
</dbReference>
<keyword evidence="10" id="KW-1185">Reference proteome</keyword>
<keyword evidence="5 8" id="KW-0812">Transmembrane</keyword>
<keyword evidence="4" id="KW-0309">Germination</keyword>
<evidence type="ECO:0000256" key="5">
    <source>
        <dbReference type="ARBA" id="ARBA00022692"/>
    </source>
</evidence>
<gene>
    <name evidence="9" type="ORF">CRX47_05730</name>
</gene>
<comment type="similarity">
    <text evidence="2">Belongs to the amino acid-polyamine-organocation (APC) superfamily. Spore germination protein (SGP) (TC 2.A.3.9) family.</text>
</comment>
<feature type="transmembrane region" description="Helical" evidence="8">
    <location>
        <begin position="307"/>
        <end position="329"/>
    </location>
</feature>
<feature type="transmembrane region" description="Helical" evidence="8">
    <location>
        <begin position="116"/>
        <end position="139"/>
    </location>
</feature>
<proteinExistence type="inferred from homology"/>
<feature type="transmembrane region" description="Helical" evidence="8">
    <location>
        <begin position="263"/>
        <end position="286"/>
    </location>
</feature>
<keyword evidence="7 8" id="KW-0472">Membrane</keyword>
<feature type="transmembrane region" description="Helical" evidence="8">
    <location>
        <begin position="12"/>
        <end position="30"/>
    </location>
</feature>
<feature type="transmembrane region" description="Helical" evidence="8">
    <location>
        <begin position="85"/>
        <end position="104"/>
    </location>
</feature>
<organism evidence="9 10">
    <name type="scientific">Clostridium sporogenes</name>
    <dbReference type="NCBI Taxonomy" id="1509"/>
    <lineage>
        <taxon>Bacteria</taxon>
        <taxon>Bacillati</taxon>
        <taxon>Bacillota</taxon>
        <taxon>Clostridia</taxon>
        <taxon>Eubacteriales</taxon>
        <taxon>Clostridiaceae</taxon>
        <taxon>Clostridium</taxon>
    </lineage>
</organism>
<evidence type="ECO:0000256" key="7">
    <source>
        <dbReference type="ARBA" id="ARBA00023136"/>
    </source>
</evidence>
<feature type="transmembrane region" description="Helical" evidence="8">
    <location>
        <begin position="193"/>
        <end position="211"/>
    </location>
</feature>
<evidence type="ECO:0000256" key="1">
    <source>
        <dbReference type="ARBA" id="ARBA00004141"/>
    </source>
</evidence>
<accession>A0ABX4K3N9</accession>
<keyword evidence="3" id="KW-0813">Transport</keyword>
<dbReference type="EMBL" id="PDLH01000007">
    <property type="protein sequence ID" value="PHG99373.1"/>
    <property type="molecule type" value="Genomic_DNA"/>
</dbReference>
<dbReference type="InterPro" id="IPR004761">
    <property type="entry name" value="Spore_GerAB"/>
</dbReference>
<evidence type="ECO:0000256" key="8">
    <source>
        <dbReference type="SAM" id="Phobius"/>
    </source>
</evidence>